<accession>A0A2U1V7Z8</accession>
<dbReference type="OrthoDB" id="9781411at2"/>
<proteinExistence type="inferred from homology"/>
<dbReference type="InterPro" id="IPR006153">
    <property type="entry name" value="Cation/H_exchanger_TM"/>
</dbReference>
<evidence type="ECO:0000256" key="3">
    <source>
        <dbReference type="ARBA" id="ARBA00022448"/>
    </source>
</evidence>
<feature type="domain" description="RCK N-terminal" evidence="8">
    <location>
        <begin position="415"/>
        <end position="532"/>
    </location>
</feature>
<dbReference type="InterPro" id="IPR036291">
    <property type="entry name" value="NAD(P)-bd_dom_sf"/>
</dbReference>
<dbReference type="EMBL" id="PDOA01000002">
    <property type="protein sequence ID" value="PWC30038.1"/>
    <property type="molecule type" value="Genomic_DNA"/>
</dbReference>
<gene>
    <name evidence="9" type="ORF">CR165_04015</name>
</gene>
<feature type="transmembrane region" description="Helical" evidence="7">
    <location>
        <begin position="328"/>
        <end position="351"/>
    </location>
</feature>
<dbReference type="GO" id="GO:0016020">
    <property type="term" value="C:membrane"/>
    <property type="evidence" value="ECO:0007669"/>
    <property type="project" value="UniProtKB-SubCell"/>
</dbReference>
<feature type="transmembrane region" description="Helical" evidence="7">
    <location>
        <begin position="117"/>
        <end position="138"/>
    </location>
</feature>
<dbReference type="Pfam" id="PF00999">
    <property type="entry name" value="Na_H_Exchanger"/>
    <property type="match status" value="1"/>
</dbReference>
<name>A0A2U1V7Z8_9PROT</name>
<feature type="transmembrane region" description="Helical" evidence="7">
    <location>
        <begin position="179"/>
        <end position="201"/>
    </location>
</feature>
<dbReference type="PANTHER" id="PTHR42751">
    <property type="entry name" value="SODIUM/HYDROGEN EXCHANGER FAMILY/TRKA DOMAIN PROTEIN"/>
    <property type="match status" value="1"/>
</dbReference>
<dbReference type="AlphaFoldDB" id="A0A2U1V7Z8"/>
<comment type="subcellular location">
    <subcellularLocation>
        <location evidence="1">Membrane</location>
        <topology evidence="1">Multi-pass membrane protein</topology>
    </subcellularLocation>
</comment>
<feature type="transmembrane region" description="Helical" evidence="7">
    <location>
        <begin position="363"/>
        <end position="383"/>
    </location>
</feature>
<evidence type="ECO:0000256" key="5">
    <source>
        <dbReference type="ARBA" id="ARBA00022989"/>
    </source>
</evidence>
<dbReference type="GO" id="GO:1902600">
    <property type="term" value="P:proton transmembrane transport"/>
    <property type="evidence" value="ECO:0007669"/>
    <property type="project" value="InterPro"/>
</dbReference>
<dbReference type="InterPro" id="IPR038770">
    <property type="entry name" value="Na+/solute_symporter_sf"/>
</dbReference>
<dbReference type="Gene3D" id="3.40.50.720">
    <property type="entry name" value="NAD(P)-binding Rossmann-like Domain"/>
    <property type="match status" value="1"/>
</dbReference>
<evidence type="ECO:0000313" key="10">
    <source>
        <dbReference type="Proteomes" id="UP000245048"/>
    </source>
</evidence>
<organism evidence="9 10">
    <name type="scientific">Teichococcus aestuarii</name>
    <dbReference type="NCBI Taxonomy" id="568898"/>
    <lineage>
        <taxon>Bacteria</taxon>
        <taxon>Pseudomonadati</taxon>
        <taxon>Pseudomonadota</taxon>
        <taxon>Alphaproteobacteria</taxon>
        <taxon>Acetobacterales</taxon>
        <taxon>Roseomonadaceae</taxon>
        <taxon>Roseomonas</taxon>
    </lineage>
</organism>
<evidence type="ECO:0000256" key="6">
    <source>
        <dbReference type="ARBA" id="ARBA00023136"/>
    </source>
</evidence>
<dbReference type="InterPro" id="IPR003148">
    <property type="entry name" value="RCK_N"/>
</dbReference>
<feature type="transmembrane region" description="Helical" evidence="7">
    <location>
        <begin position="222"/>
        <end position="255"/>
    </location>
</feature>
<evidence type="ECO:0000256" key="2">
    <source>
        <dbReference type="ARBA" id="ARBA00005551"/>
    </source>
</evidence>
<dbReference type="Gene3D" id="1.20.1530.20">
    <property type="match status" value="1"/>
</dbReference>
<sequence>MHAPPPLLALLVVALTLAFLFGMAARALRLPPLVGYLLAGAAVGPHTPGLAADPGFTATLAEIGVGLLLFGVGLHFRAQDLLAVWRVALPGAVAQVALGGLLGGLVGHVLLGLPVAGAFAFGLALALASTAVATRVLEERGRLSGEPGRLALGWLVVQDLIAVLGLVLIPTLAGGDTQGLGWALLRPVAELAAFLALMLLVGRRVLPWALKRVARAGSRELFTLAVVVVALGVAFAATALFHVSFALGAFFAGVVLGESDLGHQAAAETLPLQRVFAALFFFSVGMLLDPAALAAAPWAAGAALLVVLLGTGLATFLLLLALRVPPATAAIVAAALAQIGEFSFVLAELAIGQGLLPPLARGPILLGSFGAILLLPLTARAFGAAVPRLVASRALARWQRPRRAPPPHPALPGLREHAILVGYGRVGRTIAAALRRHGLPLVVLEEDRRIADRARAEGLPVIWGDATREDVLAAARPRQARLLVLALPGAWEARRVMELARAANPAVEVAVRTHDDDEMAWLRQEGGVGMALMGEREVALGMADFVLQRLGVPPASAQVTVDGLRAAMPGEGLG</sequence>
<comment type="similarity">
    <text evidence="2">Belongs to the monovalent cation:proton antiporter 2 (CPA2) transporter (TC 2.A.37) family.</text>
</comment>
<keyword evidence="10" id="KW-1185">Reference proteome</keyword>
<dbReference type="Proteomes" id="UP000245048">
    <property type="component" value="Unassembled WGS sequence"/>
</dbReference>
<evidence type="ECO:0000313" key="9">
    <source>
        <dbReference type="EMBL" id="PWC30038.1"/>
    </source>
</evidence>
<evidence type="ECO:0000256" key="4">
    <source>
        <dbReference type="ARBA" id="ARBA00022692"/>
    </source>
</evidence>
<comment type="caution">
    <text evidence="9">The sequence shown here is derived from an EMBL/GenBank/DDBJ whole genome shotgun (WGS) entry which is preliminary data.</text>
</comment>
<keyword evidence="3" id="KW-0813">Transport</keyword>
<evidence type="ECO:0000256" key="7">
    <source>
        <dbReference type="SAM" id="Phobius"/>
    </source>
</evidence>
<evidence type="ECO:0000259" key="8">
    <source>
        <dbReference type="PROSITE" id="PS51201"/>
    </source>
</evidence>
<feature type="transmembrane region" description="Helical" evidence="7">
    <location>
        <begin position="150"/>
        <end position="173"/>
    </location>
</feature>
<dbReference type="PANTHER" id="PTHR42751:SF1">
    <property type="entry name" value="CATION_PROTON ANTIPORTER YBAL-RELATED"/>
    <property type="match status" value="1"/>
</dbReference>
<dbReference type="Pfam" id="PF02254">
    <property type="entry name" value="TrkA_N"/>
    <property type="match status" value="1"/>
</dbReference>
<evidence type="ECO:0000256" key="1">
    <source>
        <dbReference type="ARBA" id="ARBA00004141"/>
    </source>
</evidence>
<dbReference type="PROSITE" id="PS51201">
    <property type="entry name" value="RCK_N"/>
    <property type="match status" value="1"/>
</dbReference>
<protein>
    <submittedName>
        <fullName evidence="9">Sodium:proton antiporter</fullName>
    </submittedName>
</protein>
<dbReference type="GO" id="GO:0006813">
    <property type="term" value="P:potassium ion transport"/>
    <property type="evidence" value="ECO:0007669"/>
    <property type="project" value="InterPro"/>
</dbReference>
<keyword evidence="6 7" id="KW-0472">Membrane</keyword>
<feature type="transmembrane region" description="Helical" evidence="7">
    <location>
        <begin position="88"/>
        <end position="111"/>
    </location>
</feature>
<reference evidence="10" key="1">
    <citation type="submission" date="2017-10" db="EMBL/GenBank/DDBJ databases">
        <authorList>
            <person name="Toshchakov S.V."/>
            <person name="Goeva M.A."/>
        </authorList>
    </citation>
    <scope>NUCLEOTIDE SEQUENCE [LARGE SCALE GENOMIC DNA]</scope>
    <source>
        <strain evidence="10">JR1/69-1-13</strain>
    </source>
</reference>
<keyword evidence="4 7" id="KW-0812">Transmembrane</keyword>
<dbReference type="RefSeq" id="WP_109515671.1">
    <property type="nucleotide sequence ID" value="NZ_PDOA01000002.1"/>
</dbReference>
<keyword evidence="5 7" id="KW-1133">Transmembrane helix</keyword>
<feature type="transmembrane region" description="Helical" evidence="7">
    <location>
        <begin position="55"/>
        <end position="76"/>
    </location>
</feature>
<feature type="transmembrane region" description="Helical" evidence="7">
    <location>
        <begin position="302"/>
        <end position="322"/>
    </location>
</feature>
<dbReference type="SUPFAM" id="SSF51735">
    <property type="entry name" value="NAD(P)-binding Rossmann-fold domains"/>
    <property type="match status" value="1"/>
</dbReference>
<dbReference type="GO" id="GO:0015297">
    <property type="term" value="F:antiporter activity"/>
    <property type="evidence" value="ECO:0007669"/>
    <property type="project" value="InterPro"/>
</dbReference>